<evidence type="ECO:0000256" key="1">
    <source>
        <dbReference type="ARBA" id="ARBA00004141"/>
    </source>
</evidence>
<evidence type="ECO:0000259" key="5">
    <source>
        <dbReference type="Pfam" id="PF00005"/>
    </source>
</evidence>
<dbReference type="GO" id="GO:0016887">
    <property type="term" value="F:ATP hydrolysis activity"/>
    <property type="evidence" value="ECO:0007669"/>
    <property type="project" value="InterPro"/>
</dbReference>
<evidence type="ECO:0000313" key="7">
    <source>
        <dbReference type="Proteomes" id="UP001174936"/>
    </source>
</evidence>
<dbReference type="Pfam" id="PF00005">
    <property type="entry name" value="ABC_tran"/>
    <property type="match status" value="1"/>
</dbReference>
<accession>A0AA40CLU1</accession>
<evidence type="ECO:0000313" key="6">
    <source>
        <dbReference type="EMBL" id="KAK0643177.1"/>
    </source>
</evidence>
<dbReference type="EMBL" id="JAULSV010000005">
    <property type="protein sequence ID" value="KAK0643177.1"/>
    <property type="molecule type" value="Genomic_DNA"/>
</dbReference>
<keyword evidence="6" id="KW-0378">Hydrolase</keyword>
<evidence type="ECO:0000256" key="2">
    <source>
        <dbReference type="ARBA" id="ARBA00009726"/>
    </source>
</evidence>
<proteinExistence type="inferred from homology"/>
<dbReference type="InterPro" id="IPR027417">
    <property type="entry name" value="P-loop_NTPase"/>
</dbReference>
<organism evidence="6 7">
    <name type="scientific">Cercophora newfieldiana</name>
    <dbReference type="NCBI Taxonomy" id="92897"/>
    <lineage>
        <taxon>Eukaryota</taxon>
        <taxon>Fungi</taxon>
        <taxon>Dikarya</taxon>
        <taxon>Ascomycota</taxon>
        <taxon>Pezizomycotina</taxon>
        <taxon>Sordariomycetes</taxon>
        <taxon>Sordariomycetidae</taxon>
        <taxon>Sordariales</taxon>
        <taxon>Lasiosphaeriaceae</taxon>
        <taxon>Cercophora</taxon>
    </lineage>
</organism>
<dbReference type="InterPro" id="IPR003439">
    <property type="entry name" value="ABC_transporter-like_ATP-bd"/>
</dbReference>
<keyword evidence="3" id="KW-0547">Nucleotide-binding</keyword>
<dbReference type="InterPro" id="IPR050173">
    <property type="entry name" value="ABC_transporter_C-like"/>
</dbReference>
<name>A0AA40CLU1_9PEZI</name>
<dbReference type="PANTHER" id="PTHR24223">
    <property type="entry name" value="ATP-BINDING CASSETTE SUB-FAMILY C"/>
    <property type="match status" value="1"/>
</dbReference>
<evidence type="ECO:0000256" key="3">
    <source>
        <dbReference type="ARBA" id="ARBA00022741"/>
    </source>
</evidence>
<dbReference type="AlphaFoldDB" id="A0AA40CLU1"/>
<comment type="similarity">
    <text evidence="2">Belongs to the ABC transporter superfamily. ABCC family. Conjugate transporter (TC 3.A.1.208) subfamily.</text>
</comment>
<dbReference type="Proteomes" id="UP001174936">
    <property type="component" value="Unassembled WGS sequence"/>
</dbReference>
<sequence>MFIDGIDISTLKLHSLRRRIFTIAQGPYLFQGSLRTMLDPDGVFHDERLQEALGSVRFFTNDLSFTINEGGTNISQGQRQTLCLARALLSRRKLIIMDEATSAVDTNTDVAIQEALKDALPDSTLIVVAHRLATVAGFDKILVLEGGRLVEFGALIQLYQQKGAFWKLVCHSPDGDALAKRMMTDRASSH</sequence>
<evidence type="ECO:0000256" key="4">
    <source>
        <dbReference type="ARBA" id="ARBA00022840"/>
    </source>
</evidence>
<comment type="caution">
    <text evidence="6">The sequence shown here is derived from an EMBL/GenBank/DDBJ whole genome shotgun (WGS) entry which is preliminary data.</text>
</comment>
<dbReference type="PANTHER" id="PTHR24223:SF456">
    <property type="entry name" value="MULTIDRUG RESISTANCE-ASSOCIATED PROTEIN LETHAL(2)03659"/>
    <property type="match status" value="1"/>
</dbReference>
<comment type="subcellular location">
    <subcellularLocation>
        <location evidence="1">Membrane</location>
        <topology evidence="1">Multi-pass membrane protein</topology>
    </subcellularLocation>
</comment>
<gene>
    <name evidence="6" type="ORF">B0T16DRAFT_415462</name>
</gene>
<reference evidence="6" key="1">
    <citation type="submission" date="2023-06" db="EMBL/GenBank/DDBJ databases">
        <title>Genome-scale phylogeny and comparative genomics of the fungal order Sordariales.</title>
        <authorList>
            <consortium name="Lawrence Berkeley National Laboratory"/>
            <person name="Hensen N."/>
            <person name="Bonometti L."/>
            <person name="Westerberg I."/>
            <person name="Brannstrom I.O."/>
            <person name="Guillou S."/>
            <person name="Cros-Aarteil S."/>
            <person name="Calhoun S."/>
            <person name="Haridas S."/>
            <person name="Kuo A."/>
            <person name="Mondo S."/>
            <person name="Pangilinan J."/>
            <person name="Riley R."/>
            <person name="Labutti K."/>
            <person name="Andreopoulos B."/>
            <person name="Lipzen A."/>
            <person name="Chen C."/>
            <person name="Yanf M."/>
            <person name="Daum C."/>
            <person name="Ng V."/>
            <person name="Clum A."/>
            <person name="Steindorff A."/>
            <person name="Ohm R."/>
            <person name="Martin F."/>
            <person name="Silar P."/>
            <person name="Natvig D."/>
            <person name="Lalanne C."/>
            <person name="Gautier V."/>
            <person name="Ament-Velasquez S.L."/>
            <person name="Kruys A."/>
            <person name="Hutchinson M.I."/>
            <person name="Powell A.J."/>
            <person name="Barry K."/>
            <person name="Miller A.N."/>
            <person name="Grigoriev I.V."/>
            <person name="Debuchy R."/>
            <person name="Gladieux P."/>
            <person name="Thoren M.H."/>
            <person name="Johannesson H."/>
        </authorList>
    </citation>
    <scope>NUCLEOTIDE SEQUENCE</scope>
    <source>
        <strain evidence="6">SMH2532-1</strain>
    </source>
</reference>
<dbReference type="Gene3D" id="3.40.50.300">
    <property type="entry name" value="P-loop containing nucleotide triphosphate hydrolases"/>
    <property type="match status" value="1"/>
</dbReference>
<keyword evidence="7" id="KW-1185">Reference proteome</keyword>
<keyword evidence="4" id="KW-0067">ATP-binding</keyword>
<dbReference type="SUPFAM" id="SSF52540">
    <property type="entry name" value="P-loop containing nucleoside triphosphate hydrolases"/>
    <property type="match status" value="1"/>
</dbReference>
<dbReference type="GO" id="GO:0005524">
    <property type="term" value="F:ATP binding"/>
    <property type="evidence" value="ECO:0007669"/>
    <property type="project" value="UniProtKB-KW"/>
</dbReference>
<protein>
    <submittedName>
        <fullName evidence="6">P-loop containing nucleoside triphosphate hydrolase protein</fullName>
    </submittedName>
</protein>
<feature type="domain" description="ABC transporter" evidence="5">
    <location>
        <begin position="3"/>
        <end position="102"/>
    </location>
</feature>
<dbReference type="GO" id="GO:0042626">
    <property type="term" value="F:ATPase-coupled transmembrane transporter activity"/>
    <property type="evidence" value="ECO:0007669"/>
    <property type="project" value="TreeGrafter"/>
</dbReference>
<dbReference type="GO" id="GO:0016020">
    <property type="term" value="C:membrane"/>
    <property type="evidence" value="ECO:0007669"/>
    <property type="project" value="UniProtKB-SubCell"/>
</dbReference>